<feature type="signal peptide" evidence="3">
    <location>
        <begin position="1"/>
        <end position="18"/>
    </location>
</feature>
<organism evidence="4 5">
    <name type="scientific">Paracoccus denitrificans</name>
    <dbReference type="NCBI Taxonomy" id="266"/>
    <lineage>
        <taxon>Bacteria</taxon>
        <taxon>Pseudomonadati</taxon>
        <taxon>Pseudomonadota</taxon>
        <taxon>Alphaproteobacteria</taxon>
        <taxon>Rhodobacterales</taxon>
        <taxon>Paracoccaceae</taxon>
        <taxon>Paracoccus</taxon>
    </lineage>
</organism>
<reference evidence="4 5" key="1">
    <citation type="journal article" date="2017" name="Nat. Commun.">
        <title>In situ click chemistry generation of cyclooxygenase-2 inhibitors.</title>
        <authorList>
            <person name="Bhardwaj A."/>
            <person name="Kaur J."/>
            <person name="Wuest M."/>
            <person name="Wuest F."/>
        </authorList>
    </citation>
    <scope>NUCLEOTIDE SEQUENCE [LARGE SCALE GENOMIC DNA]</scope>
    <source>
        <strain evidence="4">S2_012_000_R3_94</strain>
    </source>
</reference>
<evidence type="ECO:0000256" key="2">
    <source>
        <dbReference type="SAM" id="Phobius"/>
    </source>
</evidence>
<sequence length="417" mass="45344">MSRILLFLVIAFAAPATAQDAPDQPIIRTQLDPAEVLTGQQTSLTVTVLVPSFFSEPVALPSYDLPNIMVELPDEDTHPVSERVQGRKWSGVRRQYLVTPLVPGEITLPAQSVSFTYADADYQPVKATAQTDAVILTGLVPPGAEGLDPFLAANALTLDQVIEGTEGELEPGAAITRTVTATIDGSRAMTIPPLLPPLDLPGLSEHPDPPEVTDDPETGIGTRVESVTYIPNQGGRFTLPDISIGWYNIAADQVEQATASGVSLAVRGPSPAETSQPLNWRMIAVIAMALLLLAAILWAVWRRYGPILRARAARARAAWQASPRYALRQARQAVQDHRLGAAIAWTSRWWRRGDREQDKAVQSAYLTIGRGRYGPQPLDTPALDATWDAGKRALDKQARQHPARQQIGRDKLPRLNP</sequence>
<dbReference type="PANTHER" id="PTHR40940">
    <property type="entry name" value="PROTEIN BATD-RELATED"/>
    <property type="match status" value="1"/>
</dbReference>
<feature type="chain" id="PRO_5021996842" evidence="3">
    <location>
        <begin position="19"/>
        <end position="417"/>
    </location>
</feature>
<protein>
    <submittedName>
        <fullName evidence="4">Protein BatD</fullName>
    </submittedName>
</protein>
<dbReference type="AlphaFoldDB" id="A0A533HZY9"/>
<keyword evidence="2" id="KW-0812">Transmembrane</keyword>
<feature type="compositionally biased region" description="Basic and acidic residues" evidence="1">
    <location>
        <begin position="407"/>
        <end position="417"/>
    </location>
</feature>
<evidence type="ECO:0000256" key="3">
    <source>
        <dbReference type="SAM" id="SignalP"/>
    </source>
</evidence>
<feature type="compositionally biased region" description="Basic and acidic residues" evidence="1">
    <location>
        <begin position="389"/>
        <end position="398"/>
    </location>
</feature>
<dbReference type="PANTHER" id="PTHR40940:SF1">
    <property type="entry name" value="PROTEIN BATD"/>
    <property type="match status" value="1"/>
</dbReference>
<accession>A0A533HZY9</accession>
<comment type="caution">
    <text evidence="4">The sequence shown here is derived from an EMBL/GenBank/DDBJ whole genome shotgun (WGS) entry which is preliminary data.</text>
</comment>
<proteinExistence type="predicted"/>
<keyword evidence="3" id="KW-0732">Signal</keyword>
<evidence type="ECO:0000313" key="5">
    <source>
        <dbReference type="Proteomes" id="UP000315344"/>
    </source>
</evidence>
<feature type="transmembrane region" description="Helical" evidence="2">
    <location>
        <begin position="280"/>
        <end position="301"/>
    </location>
</feature>
<name>A0A533HZY9_PARDE</name>
<evidence type="ECO:0000256" key="1">
    <source>
        <dbReference type="SAM" id="MobiDB-lite"/>
    </source>
</evidence>
<keyword evidence="2" id="KW-1133">Transmembrane helix</keyword>
<keyword evidence="2" id="KW-0472">Membrane</keyword>
<dbReference type="Proteomes" id="UP000315344">
    <property type="component" value="Unassembled WGS sequence"/>
</dbReference>
<dbReference type="EMBL" id="VAFL01000017">
    <property type="protein sequence ID" value="TKW65026.1"/>
    <property type="molecule type" value="Genomic_DNA"/>
</dbReference>
<dbReference type="InterPro" id="IPR025738">
    <property type="entry name" value="BatD"/>
</dbReference>
<feature type="region of interest" description="Disordered" evidence="1">
    <location>
        <begin position="389"/>
        <end position="417"/>
    </location>
</feature>
<evidence type="ECO:0000313" key="4">
    <source>
        <dbReference type="EMBL" id="TKW65026.1"/>
    </source>
</evidence>
<gene>
    <name evidence="4" type="ORF">DI616_16780</name>
</gene>